<accession>A0ABT1SLR0</accession>
<dbReference type="EMBL" id="JANGCH010000010">
    <property type="protein sequence ID" value="MCQ5122162.1"/>
    <property type="molecule type" value="Genomic_DNA"/>
</dbReference>
<sequence>MEKSRVLLFYIYSVLKQYSDETHPLNSTQILRHLEMQYQIQINRGTLYHHIQALQDYGIDIKNAKCINDGKYLVDRQLEKSEVFLLINAIHSAHFIPASQSKQLIEKLMETQSIYFQKEYRYLQVIHNRKKSPNKAFFLNIEVILDAIDKKCAVTFYYMHYTVDKKMKCEDQKLHIVYPIHIVTENGNTYLIGSHKRHKDSIIHYRVDKITRIQLLEHDVDTTIKRDFDPYTYTSTKPFMFGGAAQRVILRCHLSILDDVIDLFGNEIMIIPYRNQPYFDVSVSASRQGIIYFALQYLKYCELLEPTDIREEIKEILASNMKKYQVS</sequence>
<dbReference type="InterPro" id="IPR026881">
    <property type="entry name" value="WYL_dom"/>
</dbReference>
<dbReference type="InterPro" id="IPR051534">
    <property type="entry name" value="CBASS_pafABC_assoc_protein"/>
</dbReference>
<dbReference type="RefSeq" id="WP_256198037.1">
    <property type="nucleotide sequence ID" value="NZ_JANGCH010000010.1"/>
</dbReference>
<evidence type="ECO:0000313" key="3">
    <source>
        <dbReference type="Proteomes" id="UP001524435"/>
    </source>
</evidence>
<evidence type="ECO:0000313" key="2">
    <source>
        <dbReference type="EMBL" id="MCQ5122162.1"/>
    </source>
</evidence>
<dbReference type="Pfam" id="PF13280">
    <property type="entry name" value="WYL"/>
    <property type="match status" value="1"/>
</dbReference>
<dbReference type="PROSITE" id="PS52050">
    <property type="entry name" value="WYL"/>
    <property type="match status" value="1"/>
</dbReference>
<reference evidence="2 3" key="1">
    <citation type="submission" date="2022-06" db="EMBL/GenBank/DDBJ databases">
        <title>Isolation of gut microbiota from human fecal samples.</title>
        <authorList>
            <person name="Pamer E.G."/>
            <person name="Barat B."/>
            <person name="Waligurski E."/>
            <person name="Medina S."/>
            <person name="Paddock L."/>
            <person name="Mostad J."/>
        </authorList>
    </citation>
    <scope>NUCLEOTIDE SEQUENCE [LARGE SCALE GENOMIC DNA]</scope>
    <source>
        <strain evidence="2 3">DFI.6.1</strain>
    </source>
</reference>
<evidence type="ECO:0000259" key="1">
    <source>
        <dbReference type="Pfam" id="PF13280"/>
    </source>
</evidence>
<dbReference type="Proteomes" id="UP001524435">
    <property type="component" value="Unassembled WGS sequence"/>
</dbReference>
<protein>
    <submittedName>
        <fullName evidence="2">WYL domain-containing protein</fullName>
    </submittedName>
</protein>
<dbReference type="PANTHER" id="PTHR34580:SF1">
    <property type="entry name" value="PROTEIN PAFC"/>
    <property type="match status" value="1"/>
</dbReference>
<name>A0ABT1SLR0_9FIRM</name>
<comment type="caution">
    <text evidence="2">The sequence shown here is derived from an EMBL/GenBank/DDBJ whole genome shotgun (WGS) entry which is preliminary data.</text>
</comment>
<dbReference type="PANTHER" id="PTHR34580">
    <property type="match status" value="1"/>
</dbReference>
<organism evidence="2 3">
    <name type="scientific">Massilicoli timonensis</name>
    <dbReference type="NCBI Taxonomy" id="2015901"/>
    <lineage>
        <taxon>Bacteria</taxon>
        <taxon>Bacillati</taxon>
        <taxon>Bacillota</taxon>
        <taxon>Erysipelotrichia</taxon>
        <taxon>Erysipelotrichales</taxon>
        <taxon>Erysipelotrichaceae</taxon>
        <taxon>Massilicoli</taxon>
    </lineage>
</organism>
<proteinExistence type="predicted"/>
<gene>
    <name evidence="2" type="ORF">NE663_07810</name>
</gene>
<feature type="domain" description="WYL" evidence="1">
    <location>
        <begin position="141"/>
        <end position="214"/>
    </location>
</feature>
<keyword evidence="3" id="KW-1185">Reference proteome</keyword>